<dbReference type="SUPFAM" id="SSF56436">
    <property type="entry name" value="C-type lectin-like"/>
    <property type="match status" value="1"/>
</dbReference>
<dbReference type="AlphaFoldDB" id="A0A5K7YHK1"/>
<dbReference type="InterPro" id="IPR005532">
    <property type="entry name" value="SUMF_dom"/>
</dbReference>
<feature type="domain" description="Sulfatase-modifying factor enzyme-like" evidence="1">
    <location>
        <begin position="1"/>
        <end position="157"/>
    </location>
</feature>
<dbReference type="Pfam" id="PF03781">
    <property type="entry name" value="FGE-sulfatase"/>
    <property type="match status" value="1"/>
</dbReference>
<accession>A0A5K7YHK1</accession>
<protein>
    <recommendedName>
        <fullName evidence="1">Sulfatase-modifying factor enzyme-like domain-containing protein</fullName>
    </recommendedName>
</protein>
<dbReference type="InterPro" id="IPR016187">
    <property type="entry name" value="CTDL_fold"/>
</dbReference>
<evidence type="ECO:0000259" key="1">
    <source>
        <dbReference type="Pfam" id="PF03781"/>
    </source>
</evidence>
<dbReference type="KEGG" id="dalk:DSCA_12590"/>
<evidence type="ECO:0000313" key="2">
    <source>
        <dbReference type="EMBL" id="BBO67329.1"/>
    </source>
</evidence>
<proteinExistence type="predicted"/>
<dbReference type="Gene3D" id="3.90.1580.10">
    <property type="entry name" value="paralog of FGE (formylglycine-generating enzyme)"/>
    <property type="match status" value="1"/>
</dbReference>
<evidence type="ECO:0000313" key="3">
    <source>
        <dbReference type="Proteomes" id="UP000427906"/>
    </source>
</evidence>
<organism evidence="2 3">
    <name type="scientific">Desulfosarcina alkanivorans</name>
    <dbReference type="NCBI Taxonomy" id="571177"/>
    <lineage>
        <taxon>Bacteria</taxon>
        <taxon>Pseudomonadati</taxon>
        <taxon>Thermodesulfobacteriota</taxon>
        <taxon>Desulfobacteria</taxon>
        <taxon>Desulfobacterales</taxon>
        <taxon>Desulfosarcinaceae</taxon>
        <taxon>Desulfosarcina</taxon>
    </lineage>
</organism>
<dbReference type="Proteomes" id="UP000427906">
    <property type="component" value="Chromosome"/>
</dbReference>
<dbReference type="GO" id="GO:0120147">
    <property type="term" value="F:formylglycine-generating oxidase activity"/>
    <property type="evidence" value="ECO:0007669"/>
    <property type="project" value="TreeGrafter"/>
</dbReference>
<keyword evidence="3" id="KW-1185">Reference proteome</keyword>
<dbReference type="PANTHER" id="PTHR23150">
    <property type="entry name" value="SULFATASE MODIFYING FACTOR 1, 2"/>
    <property type="match status" value="1"/>
</dbReference>
<gene>
    <name evidence="2" type="ORF">DSCA_12590</name>
</gene>
<dbReference type="InterPro" id="IPR051043">
    <property type="entry name" value="Sulfatase_Mod_Factor_Kinase"/>
</dbReference>
<dbReference type="EMBL" id="AP021874">
    <property type="protein sequence ID" value="BBO67329.1"/>
    <property type="molecule type" value="Genomic_DNA"/>
</dbReference>
<reference evidence="2 3" key="1">
    <citation type="submission" date="2019-11" db="EMBL/GenBank/DDBJ databases">
        <title>Comparative genomics of hydrocarbon-degrading Desulfosarcina strains.</title>
        <authorList>
            <person name="Watanabe M."/>
            <person name="Kojima H."/>
            <person name="Fukui M."/>
        </authorList>
    </citation>
    <scope>NUCLEOTIDE SEQUENCE [LARGE SCALE GENOMIC DNA]</scope>
    <source>
        <strain evidence="2 3">PL12</strain>
    </source>
</reference>
<dbReference type="PANTHER" id="PTHR23150:SF19">
    <property type="entry name" value="FORMYLGLYCINE-GENERATING ENZYME"/>
    <property type="match status" value="1"/>
</dbReference>
<dbReference type="InterPro" id="IPR042095">
    <property type="entry name" value="SUMF_sf"/>
</dbReference>
<name>A0A5K7YHK1_9BACT</name>
<sequence length="170" mass="18540">MGDTFNQGVEDEKPVHEVMLSDFFMATCPVTQAQWKCLMAENPSNVAGDDHPVEQVTLADVHAFIEKINAAADHGVHFDLPSEAQWEYAARSGGRDELYAGGKDPAAVACFEDNSTGGTAPVGRRAPNGLGLYDMSGNVWEWCRAIYHPEAYRRHGRKDPVCTSGGTDRV</sequence>